<dbReference type="Gene3D" id="1.10.10.10">
    <property type="entry name" value="Winged helix-like DNA-binding domain superfamily/Winged helix DNA-binding domain"/>
    <property type="match status" value="1"/>
</dbReference>
<protein>
    <submittedName>
        <fullName evidence="3">YafY family transcriptional regulator</fullName>
    </submittedName>
</protein>
<evidence type="ECO:0000259" key="2">
    <source>
        <dbReference type="Pfam" id="PF13280"/>
    </source>
</evidence>
<sequence length="240" mass="26085">MNRTERLYALVEELRASAPRRRSARELAAHYEVSVRTIERDISALQQAGVPVFADVGRLGGYTIDPAMTLPPLNLTPSEAVAIAVALRQADLGPFGRAGQEAIRKILAVMAPGDAAPTQQLAARVRFLGAASAGGPDQPPTATAIPGVIERALRGRQVLELSYLDKSGEATTREVEPVTFTVLEQRWYLVAWCRLRADLRVFRLDRIAGARETGLPAPERIPADEVARRYGIPQSTPLMA</sequence>
<dbReference type="Pfam" id="PF13280">
    <property type="entry name" value="WYL"/>
    <property type="match status" value="1"/>
</dbReference>
<reference evidence="3 4" key="1">
    <citation type="submission" date="2022-04" db="EMBL/GenBank/DDBJ databases">
        <title>Genome diversity in the genus Frankia.</title>
        <authorList>
            <person name="Carlos-Shanley C."/>
            <person name="Hahn D."/>
        </authorList>
    </citation>
    <scope>NUCLEOTIDE SEQUENCE [LARGE SCALE GENOMIC DNA]</scope>
    <source>
        <strain evidence="3 4">Ag45/Mut15</strain>
    </source>
</reference>
<evidence type="ECO:0000259" key="1">
    <source>
        <dbReference type="Pfam" id="PF08279"/>
    </source>
</evidence>
<name>A0ABT0JZU8_9ACTN</name>
<dbReference type="SUPFAM" id="SSF46785">
    <property type="entry name" value="Winged helix' DNA-binding domain"/>
    <property type="match status" value="1"/>
</dbReference>
<organism evidence="3 4">
    <name type="scientific">Frankia umida</name>
    <dbReference type="NCBI Taxonomy" id="573489"/>
    <lineage>
        <taxon>Bacteria</taxon>
        <taxon>Bacillati</taxon>
        <taxon>Actinomycetota</taxon>
        <taxon>Actinomycetes</taxon>
        <taxon>Frankiales</taxon>
        <taxon>Frankiaceae</taxon>
        <taxon>Frankia</taxon>
    </lineage>
</organism>
<dbReference type="InterPro" id="IPR036388">
    <property type="entry name" value="WH-like_DNA-bd_sf"/>
</dbReference>
<dbReference type="EMBL" id="JALKFT010000014">
    <property type="protein sequence ID" value="MCK9877057.1"/>
    <property type="molecule type" value="Genomic_DNA"/>
</dbReference>
<dbReference type="Pfam" id="PF08279">
    <property type="entry name" value="HTH_11"/>
    <property type="match status" value="1"/>
</dbReference>
<dbReference type="PROSITE" id="PS52050">
    <property type="entry name" value="WYL"/>
    <property type="match status" value="1"/>
</dbReference>
<proteinExistence type="predicted"/>
<comment type="caution">
    <text evidence="3">The sequence shown here is derived from an EMBL/GenBank/DDBJ whole genome shotgun (WGS) entry which is preliminary data.</text>
</comment>
<dbReference type="Proteomes" id="UP001201873">
    <property type="component" value="Unassembled WGS sequence"/>
</dbReference>
<dbReference type="PANTHER" id="PTHR34580">
    <property type="match status" value="1"/>
</dbReference>
<dbReference type="RefSeq" id="WP_248825352.1">
    <property type="nucleotide sequence ID" value="NZ_JALKFT010000014.1"/>
</dbReference>
<feature type="domain" description="WYL" evidence="2">
    <location>
        <begin position="148"/>
        <end position="211"/>
    </location>
</feature>
<dbReference type="PANTHER" id="PTHR34580:SF3">
    <property type="entry name" value="PROTEIN PAFB"/>
    <property type="match status" value="1"/>
</dbReference>
<evidence type="ECO:0000313" key="3">
    <source>
        <dbReference type="EMBL" id="MCK9877057.1"/>
    </source>
</evidence>
<evidence type="ECO:0000313" key="4">
    <source>
        <dbReference type="Proteomes" id="UP001201873"/>
    </source>
</evidence>
<gene>
    <name evidence="3" type="ORF">MXD59_14960</name>
</gene>
<dbReference type="InterPro" id="IPR013196">
    <property type="entry name" value="HTH_11"/>
</dbReference>
<dbReference type="InterPro" id="IPR026881">
    <property type="entry name" value="WYL_dom"/>
</dbReference>
<keyword evidence="4" id="KW-1185">Reference proteome</keyword>
<accession>A0ABT0JZU8</accession>
<dbReference type="InterPro" id="IPR051534">
    <property type="entry name" value="CBASS_pafABC_assoc_protein"/>
</dbReference>
<dbReference type="InterPro" id="IPR036390">
    <property type="entry name" value="WH_DNA-bd_sf"/>
</dbReference>
<feature type="domain" description="Helix-turn-helix type 11" evidence="1">
    <location>
        <begin position="6"/>
        <end position="62"/>
    </location>
</feature>